<dbReference type="NCBIfam" id="NF003816">
    <property type="entry name" value="PRK05406.1-5"/>
    <property type="match status" value="1"/>
</dbReference>
<dbReference type="Gene3D" id="3.20.20.370">
    <property type="entry name" value="Glycoside hydrolase/deacetylase"/>
    <property type="match status" value="1"/>
</dbReference>
<evidence type="ECO:0000313" key="2">
    <source>
        <dbReference type="Proteomes" id="UP000516320"/>
    </source>
</evidence>
<dbReference type="InterPro" id="IPR005501">
    <property type="entry name" value="LamB/YcsF/PxpA-like"/>
</dbReference>
<reference evidence="1 2" key="1">
    <citation type="submission" date="2019-12" db="EMBL/GenBank/DDBJ databases">
        <title>Corynebacterium sp. nov., isolated from feces of the Anser Albifrons in China.</title>
        <authorList>
            <person name="Liu Q."/>
        </authorList>
    </citation>
    <scope>NUCLEOTIDE SEQUENCE [LARGE SCALE GENOMIC DNA]</scope>
    <source>
        <strain evidence="1 2">4H37-19</strain>
    </source>
</reference>
<keyword evidence="1" id="KW-0378">Hydrolase</keyword>
<dbReference type="EMBL" id="CP046884">
    <property type="protein sequence ID" value="QNQ91106.1"/>
    <property type="molecule type" value="Genomic_DNA"/>
</dbReference>
<sequence length="237" mass="25445">MTVTINSDLGEGIGLHSFGNDEELLNLIDVANVACGFHASDPQIMEHTVAIAFRQRVAVGAHPGFPDLVGFGRRAISMTPDEVENMVRYQVGALSAFLDKYDLPLNHIKPHGALYGVASQQPEVMAAIARVARDYSVPVFGLAGTLHQEVAEELGVGFVGELYVDLDYSAAGELLIKRKPQPIDPAAAAERVARALETGKVTSVEGTEVEISFNSICVHSDPYNAADVVRALKNIIH</sequence>
<dbReference type="NCBIfam" id="NF003814">
    <property type="entry name" value="PRK05406.1-3"/>
    <property type="match status" value="1"/>
</dbReference>
<gene>
    <name evidence="1" type="primary">pxpA</name>
    <name evidence="1" type="ORF">GP475_11045</name>
</gene>
<evidence type="ECO:0000313" key="1">
    <source>
        <dbReference type="EMBL" id="QNQ91106.1"/>
    </source>
</evidence>
<dbReference type="GO" id="GO:0017168">
    <property type="term" value="F:5-oxoprolinase (ATP-hydrolyzing) activity"/>
    <property type="evidence" value="ECO:0007669"/>
    <property type="project" value="UniProtKB-EC"/>
</dbReference>
<dbReference type="InterPro" id="IPR011330">
    <property type="entry name" value="Glyco_hydro/deAcase_b/a-brl"/>
</dbReference>
<dbReference type="AlphaFoldDB" id="A0A7H0SRD1"/>
<dbReference type="KEGG" id="cpoy:GP475_11045"/>
<dbReference type="EC" id="3.5.2.9" evidence="1"/>
<keyword evidence="2" id="KW-1185">Reference proteome</keyword>
<dbReference type="Proteomes" id="UP000516320">
    <property type="component" value="Chromosome"/>
</dbReference>
<accession>A0A7H0SRD1</accession>
<organism evidence="1 2">
    <name type="scientific">Corynebacterium poyangense</name>
    <dbReference type="NCBI Taxonomy" id="2684405"/>
    <lineage>
        <taxon>Bacteria</taxon>
        <taxon>Bacillati</taxon>
        <taxon>Actinomycetota</taxon>
        <taxon>Actinomycetes</taxon>
        <taxon>Mycobacteriales</taxon>
        <taxon>Corynebacteriaceae</taxon>
        <taxon>Corynebacterium</taxon>
    </lineage>
</organism>
<dbReference type="GO" id="GO:0005975">
    <property type="term" value="P:carbohydrate metabolic process"/>
    <property type="evidence" value="ECO:0007669"/>
    <property type="project" value="InterPro"/>
</dbReference>
<proteinExistence type="predicted"/>
<dbReference type="PANTHER" id="PTHR30292">
    <property type="entry name" value="UNCHARACTERIZED PROTEIN YBGL-RELATED"/>
    <property type="match status" value="1"/>
</dbReference>
<dbReference type="RefSeq" id="WP_187974419.1">
    <property type="nucleotide sequence ID" value="NZ_CP046884.1"/>
</dbReference>
<name>A0A7H0SRD1_9CORY</name>
<dbReference type="PANTHER" id="PTHR30292:SF0">
    <property type="entry name" value="5-OXOPROLINASE SUBUNIT A"/>
    <property type="match status" value="1"/>
</dbReference>
<protein>
    <submittedName>
        <fullName evidence="1">5-oxoprolinase subunit PxpA</fullName>
        <ecNumber evidence="1">3.5.2.9</ecNumber>
    </submittedName>
</protein>
<dbReference type="SUPFAM" id="SSF88713">
    <property type="entry name" value="Glycoside hydrolase/deacetylase"/>
    <property type="match status" value="1"/>
</dbReference>
<dbReference type="Pfam" id="PF03746">
    <property type="entry name" value="LamB_YcsF"/>
    <property type="match status" value="1"/>
</dbReference>